<dbReference type="GO" id="GO:0016881">
    <property type="term" value="F:acid-amino acid ligase activity"/>
    <property type="evidence" value="ECO:0007669"/>
    <property type="project" value="TreeGrafter"/>
</dbReference>
<evidence type="ECO:0000259" key="2">
    <source>
        <dbReference type="Pfam" id="PF23571"/>
    </source>
</evidence>
<dbReference type="InterPro" id="IPR004993">
    <property type="entry name" value="GH3"/>
</dbReference>
<organism evidence="3 4">
    <name type="scientific">Neisseria bacilliformis ATCC BAA-1200</name>
    <dbReference type="NCBI Taxonomy" id="888742"/>
    <lineage>
        <taxon>Bacteria</taxon>
        <taxon>Pseudomonadati</taxon>
        <taxon>Pseudomonadota</taxon>
        <taxon>Betaproteobacteria</taxon>
        <taxon>Neisseriales</taxon>
        <taxon>Neisseriaceae</taxon>
        <taxon>Neisseria</taxon>
    </lineage>
</organism>
<dbReference type="STRING" id="267212.GCA_001063965_00380"/>
<dbReference type="HOGENOM" id="CLU_016249_3_1_4"/>
<dbReference type="Pfam" id="PF23571">
    <property type="entry name" value="GH3_M"/>
    <property type="match status" value="1"/>
</dbReference>
<proteinExistence type="predicted"/>
<accession>F2BD47</accession>
<dbReference type="AlphaFoldDB" id="F2BD47"/>
<dbReference type="InterPro" id="IPR055377">
    <property type="entry name" value="GH3_M"/>
</dbReference>
<feature type="chain" id="PRO_5003279455" evidence="1">
    <location>
        <begin position="22"/>
        <end position="530"/>
    </location>
</feature>
<dbReference type="PANTHER" id="PTHR31901">
    <property type="entry name" value="GH3 DOMAIN-CONTAINING PROTEIN"/>
    <property type="match status" value="1"/>
</dbReference>
<protein>
    <submittedName>
        <fullName evidence="3">GH3 auxin-responsive promoter</fullName>
    </submittedName>
</protein>
<feature type="signal peptide" evidence="1">
    <location>
        <begin position="1"/>
        <end position="21"/>
    </location>
</feature>
<dbReference type="GO" id="GO:0005737">
    <property type="term" value="C:cytoplasm"/>
    <property type="evidence" value="ECO:0007669"/>
    <property type="project" value="TreeGrafter"/>
</dbReference>
<reference evidence="3 4" key="1">
    <citation type="submission" date="2011-02" db="EMBL/GenBank/DDBJ databases">
        <authorList>
            <person name="Muzny D."/>
            <person name="Qin X."/>
            <person name="Deng J."/>
            <person name="Jiang H."/>
            <person name="Liu Y."/>
            <person name="Qu J."/>
            <person name="Song X.-Z."/>
            <person name="Zhang L."/>
            <person name="Thornton R."/>
            <person name="Coyle M."/>
            <person name="Francisco L."/>
            <person name="Jackson L."/>
            <person name="Javaid M."/>
            <person name="Korchina V."/>
            <person name="Kovar C."/>
            <person name="Mata R."/>
            <person name="Mathew T."/>
            <person name="Ngo R."/>
            <person name="Nguyen L."/>
            <person name="Nguyen N."/>
            <person name="Okwuonu G."/>
            <person name="Ongeri F."/>
            <person name="Pham C."/>
            <person name="Simmons D."/>
            <person name="Wilczek-Boney K."/>
            <person name="Hale W."/>
            <person name="Jakkamsetti A."/>
            <person name="Pham P."/>
            <person name="Ruth R."/>
            <person name="San Lucas F."/>
            <person name="Warren J."/>
            <person name="Zhang J."/>
            <person name="Zhao Z."/>
            <person name="Zhou C."/>
            <person name="Zhu D."/>
            <person name="Lee S."/>
            <person name="Bess C."/>
            <person name="Blankenburg K."/>
            <person name="Forbes L."/>
            <person name="Fu Q."/>
            <person name="Gubbala S."/>
            <person name="Hirani K."/>
            <person name="Jayaseelan J.C."/>
            <person name="Lara F."/>
            <person name="Munidasa M."/>
            <person name="Palculict T."/>
            <person name="Patil S."/>
            <person name="Pu L.-L."/>
            <person name="Saada N."/>
            <person name="Tang L."/>
            <person name="Weissenberger G."/>
            <person name="Zhu Y."/>
            <person name="Hemphill L."/>
            <person name="Shang Y."/>
            <person name="Youmans B."/>
            <person name="Ayvaz T."/>
            <person name="Ross M."/>
            <person name="Santibanez J."/>
            <person name="Aqrawi P."/>
            <person name="Gross S."/>
            <person name="Joshi V."/>
            <person name="Fowler G."/>
            <person name="Nazareth L."/>
            <person name="Reid J."/>
            <person name="Worley K."/>
            <person name="Petrosino J."/>
            <person name="Highlander S."/>
            <person name="Gibbs R."/>
        </authorList>
    </citation>
    <scope>NUCLEOTIDE SEQUENCE [LARGE SCALE GENOMIC DNA]</scope>
    <source>
        <strain evidence="3 4">ATCC BAA-1200</strain>
    </source>
</reference>
<dbReference type="PANTHER" id="PTHR31901:SF9">
    <property type="entry name" value="GH3 DOMAIN-CONTAINING PROTEIN"/>
    <property type="match status" value="1"/>
</dbReference>
<feature type="domain" description="GH3 middle" evidence="2">
    <location>
        <begin position="341"/>
        <end position="404"/>
    </location>
</feature>
<evidence type="ECO:0000256" key="1">
    <source>
        <dbReference type="SAM" id="SignalP"/>
    </source>
</evidence>
<name>F2BD47_9NEIS</name>
<evidence type="ECO:0000313" key="3">
    <source>
        <dbReference type="EMBL" id="EGF10771.1"/>
    </source>
</evidence>
<gene>
    <name evidence="3" type="ORF">HMPREF9123_1653</name>
</gene>
<comment type="caution">
    <text evidence="3">The sequence shown here is derived from an EMBL/GenBank/DDBJ whole genome shotgun (WGS) entry which is preliminary data.</text>
</comment>
<evidence type="ECO:0000313" key="4">
    <source>
        <dbReference type="Proteomes" id="UP000004105"/>
    </source>
</evidence>
<keyword evidence="4" id="KW-1185">Reference proteome</keyword>
<dbReference type="EMBL" id="AFAY01000031">
    <property type="protein sequence ID" value="EGF10771.1"/>
    <property type="molecule type" value="Genomic_DNA"/>
</dbReference>
<dbReference type="Pfam" id="PF03321">
    <property type="entry name" value="GH3"/>
    <property type="match status" value="1"/>
</dbReference>
<sequence>MRVILPLFATAAMMPPLPALAAALAAFQTALADPQRAQRRILADILAANCGTLYGRRHGFARISCYEDFARAVPVAAYEDLRPLIERTAAGGRGLLTAEAVVCFEETGGSTGGAKPVPYTESLYVAFRRAVLPWLADLRRRRPQAFVGRLFFIVSPAARERTHTEGGIPLGSGSDLDYFGTETAAALAPRTLFLPELLSAQTAQEWQFACAKLLLGAPDLSFVSLWSPTMLLLFLHTMQTRQDELLPHIADPRRRAALARALSRDIPDTRAIWPQLDTVSCWTSHTAAAPAAALQKRLPHVFVEGKGLLATEFAGSIPFSPPERPSENGGGRFSDGLLPLLAVNSHFYEFHGANGIVPVWQTRAGEDYRLIVTTQGGLYRYDTGDHVRVHALRGGVPQIEFVGRGGLSSDLCGEKLNEAFVRAAMEKVSPDLPEAALLQGVQADPPYYRLLCAGRAWAQNPAWAARLDDALGGNPQYAYARRTGQLAALRLHFCADPQAYAAGFFRAEQRFAVRKIPLLLPPVAEDGEAV</sequence>
<keyword evidence="1" id="KW-0732">Signal</keyword>
<dbReference type="Proteomes" id="UP000004105">
    <property type="component" value="Unassembled WGS sequence"/>
</dbReference>